<dbReference type="InParanoid" id="A0A136IK94"/>
<gene>
    <name evidence="1" type="ORF">Micbo1qcDRAFT_169459</name>
</gene>
<dbReference type="Proteomes" id="UP000070501">
    <property type="component" value="Unassembled WGS sequence"/>
</dbReference>
<evidence type="ECO:0000313" key="2">
    <source>
        <dbReference type="Proteomes" id="UP000070501"/>
    </source>
</evidence>
<dbReference type="AlphaFoldDB" id="A0A136IK94"/>
<reference evidence="2" key="1">
    <citation type="submission" date="2016-02" db="EMBL/GenBank/DDBJ databases">
        <title>Draft genome sequence of Microdochium bolleyi, a fungal endophyte of beachgrass.</title>
        <authorList>
            <consortium name="DOE Joint Genome Institute"/>
            <person name="David A.S."/>
            <person name="May G."/>
            <person name="Haridas S."/>
            <person name="Lim J."/>
            <person name="Wang M."/>
            <person name="Labutti K."/>
            <person name="Lipzen A."/>
            <person name="Barry K."/>
            <person name="Grigoriev I.V."/>
        </authorList>
    </citation>
    <scope>NUCLEOTIDE SEQUENCE [LARGE SCALE GENOMIC DNA]</scope>
    <source>
        <strain evidence="2">J235TASD1</strain>
    </source>
</reference>
<sequence>MDSYSTFIVKSRYIRVLSELLFKSRSKSSPATPRRFPVDEMVSEDCLFVSTSRVIRECELMSVELILSTL</sequence>
<accession>A0A136IK94</accession>
<keyword evidence="2" id="KW-1185">Reference proteome</keyword>
<name>A0A136IK94_9PEZI</name>
<evidence type="ECO:0000313" key="1">
    <source>
        <dbReference type="EMBL" id="KXJ85392.1"/>
    </source>
</evidence>
<organism evidence="1 2">
    <name type="scientific">Microdochium bolleyi</name>
    <dbReference type="NCBI Taxonomy" id="196109"/>
    <lineage>
        <taxon>Eukaryota</taxon>
        <taxon>Fungi</taxon>
        <taxon>Dikarya</taxon>
        <taxon>Ascomycota</taxon>
        <taxon>Pezizomycotina</taxon>
        <taxon>Sordariomycetes</taxon>
        <taxon>Xylariomycetidae</taxon>
        <taxon>Xylariales</taxon>
        <taxon>Microdochiaceae</taxon>
        <taxon>Microdochium</taxon>
    </lineage>
</organism>
<protein>
    <submittedName>
        <fullName evidence="1">Uncharacterized protein</fullName>
    </submittedName>
</protein>
<dbReference type="EMBL" id="KQ964283">
    <property type="protein sequence ID" value="KXJ85392.1"/>
    <property type="molecule type" value="Genomic_DNA"/>
</dbReference>
<proteinExistence type="predicted"/>